<dbReference type="PANTHER" id="PTHR11360:SF306">
    <property type="entry name" value="RE01051P"/>
    <property type="match status" value="1"/>
</dbReference>
<name>A0A1I8IHB8_9PLAT</name>
<dbReference type="WBParaSite" id="maker-uti_cns_0012511-snap-gene-0.2-mRNA-1">
    <property type="protein sequence ID" value="maker-uti_cns_0012511-snap-gene-0.2-mRNA-1"/>
    <property type="gene ID" value="maker-uti_cns_0012511-snap-gene-0.2"/>
</dbReference>
<dbReference type="AlphaFoldDB" id="A0A1I8IHB8"/>
<protein>
    <submittedName>
        <fullName evidence="6">MFS domain-containing protein</fullName>
    </submittedName>
</protein>
<dbReference type="GO" id="GO:0016020">
    <property type="term" value="C:membrane"/>
    <property type="evidence" value="ECO:0007669"/>
    <property type="project" value="UniProtKB-SubCell"/>
</dbReference>
<evidence type="ECO:0000256" key="2">
    <source>
        <dbReference type="SAM" id="MobiDB-lite"/>
    </source>
</evidence>
<dbReference type="InterPro" id="IPR020846">
    <property type="entry name" value="MFS_dom"/>
</dbReference>
<keyword evidence="3" id="KW-1133">Transmembrane helix</keyword>
<feature type="transmembrane region" description="Helical" evidence="3">
    <location>
        <begin position="368"/>
        <end position="386"/>
    </location>
</feature>
<feature type="domain" description="Major facilitator superfamily (MFS) profile" evidence="4">
    <location>
        <begin position="16"/>
        <end position="482"/>
    </location>
</feature>
<evidence type="ECO:0000259" key="4">
    <source>
        <dbReference type="PROSITE" id="PS50850"/>
    </source>
</evidence>
<dbReference type="PANTHER" id="PTHR11360">
    <property type="entry name" value="MONOCARBOXYLATE TRANSPORTER"/>
    <property type="match status" value="1"/>
</dbReference>
<dbReference type="InterPro" id="IPR050327">
    <property type="entry name" value="Proton-linked_MCT"/>
</dbReference>
<feature type="transmembrane region" description="Helical" evidence="3">
    <location>
        <begin position="56"/>
        <end position="77"/>
    </location>
</feature>
<dbReference type="SUPFAM" id="SSF103473">
    <property type="entry name" value="MFS general substrate transporter"/>
    <property type="match status" value="1"/>
</dbReference>
<feature type="transmembrane region" description="Helical" evidence="3">
    <location>
        <begin position="84"/>
        <end position="103"/>
    </location>
</feature>
<feature type="transmembrane region" description="Helical" evidence="3">
    <location>
        <begin position="168"/>
        <end position="186"/>
    </location>
</feature>
<organism evidence="5 6">
    <name type="scientific">Macrostomum lignano</name>
    <dbReference type="NCBI Taxonomy" id="282301"/>
    <lineage>
        <taxon>Eukaryota</taxon>
        <taxon>Metazoa</taxon>
        <taxon>Spiralia</taxon>
        <taxon>Lophotrochozoa</taxon>
        <taxon>Platyhelminthes</taxon>
        <taxon>Rhabditophora</taxon>
        <taxon>Macrostomorpha</taxon>
        <taxon>Macrostomida</taxon>
        <taxon>Macrostomidae</taxon>
        <taxon>Macrostomum</taxon>
    </lineage>
</organism>
<dbReference type="Gene3D" id="1.20.1250.20">
    <property type="entry name" value="MFS general substrate transporter like domains"/>
    <property type="match status" value="2"/>
</dbReference>
<feature type="transmembrane region" description="Helical" evidence="3">
    <location>
        <begin position="302"/>
        <end position="320"/>
    </location>
</feature>
<feature type="transmembrane region" description="Helical" evidence="3">
    <location>
        <begin position="109"/>
        <end position="135"/>
    </location>
</feature>
<feature type="transmembrane region" description="Helical" evidence="3">
    <location>
        <begin position="15"/>
        <end position="36"/>
    </location>
</feature>
<dbReference type="Proteomes" id="UP000095280">
    <property type="component" value="Unplaced"/>
</dbReference>
<feature type="transmembrane region" description="Helical" evidence="3">
    <location>
        <begin position="457"/>
        <end position="479"/>
    </location>
</feature>
<feature type="transmembrane region" description="Helical" evidence="3">
    <location>
        <begin position="142"/>
        <end position="162"/>
    </location>
</feature>
<keyword evidence="3" id="KW-0472">Membrane</keyword>
<dbReference type="InterPro" id="IPR036259">
    <property type="entry name" value="MFS_trans_sf"/>
</dbReference>
<dbReference type="Pfam" id="PF07690">
    <property type="entry name" value="MFS_1"/>
    <property type="match status" value="1"/>
</dbReference>
<evidence type="ECO:0000313" key="6">
    <source>
        <dbReference type="WBParaSite" id="maker-uti_cns_0012511-snap-gene-0.2-mRNA-1"/>
    </source>
</evidence>
<dbReference type="GO" id="GO:0008028">
    <property type="term" value="F:monocarboxylic acid transmembrane transporter activity"/>
    <property type="evidence" value="ECO:0007669"/>
    <property type="project" value="TreeGrafter"/>
</dbReference>
<feature type="transmembrane region" description="Helical" evidence="3">
    <location>
        <begin position="423"/>
        <end position="445"/>
    </location>
</feature>
<feature type="transmembrane region" description="Helical" evidence="3">
    <location>
        <begin position="392"/>
        <end position="411"/>
    </location>
</feature>
<evidence type="ECO:0000313" key="5">
    <source>
        <dbReference type="Proteomes" id="UP000095280"/>
    </source>
</evidence>
<keyword evidence="5" id="KW-1185">Reference proteome</keyword>
<reference evidence="6" key="1">
    <citation type="submission" date="2016-11" db="UniProtKB">
        <authorList>
            <consortium name="WormBaseParasite"/>
        </authorList>
    </citation>
    <scope>IDENTIFICATION</scope>
</reference>
<proteinExistence type="predicted"/>
<evidence type="ECO:0000256" key="3">
    <source>
        <dbReference type="SAM" id="Phobius"/>
    </source>
</evidence>
<comment type="subcellular location">
    <subcellularLocation>
        <location evidence="1">Membrane</location>
        <topology evidence="1">Multi-pass membrane protein</topology>
    </subcellularLocation>
</comment>
<dbReference type="InterPro" id="IPR011701">
    <property type="entry name" value="MFS"/>
</dbReference>
<keyword evidence="3" id="KW-0812">Transmembrane</keyword>
<sequence>MALAKPAASPVDRGWAWVICGAGSFLHILVIGNVRSTGLLLASVSEHYNRSKRDTSWILSFMFLVFLILTPVTMALARRFSVRLVVSIGSCFLGLGFSLSYFAESLEVLYFTIGLLVGIGLSMTHPPTVLIISYYFLQRRTVAMGITFSGCSMGALCMPPLMNYLIEQYTFRGCMLIWGAIMLNVASKAKQQTNGDPHHYCTSADNILFVSGSAKSAAGRSCRRRATSTNATSAEAAEDASRGAPAPHAPAIFLASCGDVSVLFDSGGGPANTPEDVFQGNFVTRLRRSFKESGRLMRRPRFWVLLFSLSLAAQAMPFNFMVLPQHGKNIGMTATEYTRLLQYQGITDLVTRISIGFLADRQLFRRQLLLLTLTIAQGALWCLLLHPTPAAALAYALLEGLLAGGLVPNLAPMLVETFGIENLGLTYGMLGIIESIIMLIVPVLLGDLFDRTGSWNASIIFLSALIGFAGLLLLADDLVQQRLERRRRQQSAKPAP</sequence>
<feature type="region of interest" description="Disordered" evidence="2">
    <location>
        <begin position="221"/>
        <end position="244"/>
    </location>
</feature>
<dbReference type="PROSITE" id="PS50850">
    <property type="entry name" value="MFS"/>
    <property type="match status" value="1"/>
</dbReference>
<accession>A0A1I8IHB8</accession>
<evidence type="ECO:0000256" key="1">
    <source>
        <dbReference type="ARBA" id="ARBA00004141"/>
    </source>
</evidence>